<gene>
    <name evidence="8" type="ORF">GDO81_012455</name>
</gene>
<dbReference type="GO" id="GO:0008270">
    <property type="term" value="F:zinc ion binding"/>
    <property type="evidence" value="ECO:0007669"/>
    <property type="project" value="UniProtKB-KW"/>
</dbReference>
<dbReference type="EMBL" id="WNYA01000005">
    <property type="protein sequence ID" value="KAG8573554.1"/>
    <property type="molecule type" value="Genomic_DNA"/>
</dbReference>
<accession>A0AAV7BM83</accession>
<evidence type="ECO:0000256" key="1">
    <source>
        <dbReference type="ARBA" id="ARBA00022723"/>
    </source>
</evidence>
<protein>
    <recommendedName>
        <fullName evidence="7">C2H2-type domain-containing protein</fullName>
    </recommendedName>
</protein>
<dbReference type="GO" id="GO:0005634">
    <property type="term" value="C:nucleus"/>
    <property type="evidence" value="ECO:0007669"/>
    <property type="project" value="TreeGrafter"/>
</dbReference>
<dbReference type="PROSITE" id="PS00028">
    <property type="entry name" value="ZINC_FINGER_C2H2_1"/>
    <property type="match status" value="4"/>
</dbReference>
<dbReference type="Gene3D" id="3.30.160.60">
    <property type="entry name" value="Classic Zinc Finger"/>
    <property type="match status" value="1"/>
</dbReference>
<dbReference type="FunFam" id="3.30.160.60:FF:000946">
    <property type="entry name" value="Zinc finger protein 438"/>
    <property type="match status" value="1"/>
</dbReference>
<dbReference type="Proteomes" id="UP000824782">
    <property type="component" value="Unassembled WGS sequence"/>
</dbReference>
<evidence type="ECO:0000256" key="2">
    <source>
        <dbReference type="ARBA" id="ARBA00022737"/>
    </source>
</evidence>
<feature type="compositionally biased region" description="Polar residues" evidence="6">
    <location>
        <begin position="668"/>
        <end position="677"/>
    </location>
</feature>
<dbReference type="PROSITE" id="PS50157">
    <property type="entry name" value="ZINC_FINGER_C2H2_2"/>
    <property type="match status" value="2"/>
</dbReference>
<organism evidence="8 9">
    <name type="scientific">Engystomops pustulosus</name>
    <name type="common">Tungara frog</name>
    <name type="synonym">Physalaemus pustulosus</name>
    <dbReference type="NCBI Taxonomy" id="76066"/>
    <lineage>
        <taxon>Eukaryota</taxon>
        <taxon>Metazoa</taxon>
        <taxon>Chordata</taxon>
        <taxon>Craniata</taxon>
        <taxon>Vertebrata</taxon>
        <taxon>Euteleostomi</taxon>
        <taxon>Amphibia</taxon>
        <taxon>Batrachia</taxon>
        <taxon>Anura</taxon>
        <taxon>Neobatrachia</taxon>
        <taxon>Hyloidea</taxon>
        <taxon>Leptodactylidae</taxon>
        <taxon>Leiuperinae</taxon>
        <taxon>Engystomops</taxon>
    </lineage>
</organism>
<feature type="domain" description="C2H2-type" evidence="7">
    <location>
        <begin position="480"/>
        <end position="507"/>
    </location>
</feature>
<feature type="region of interest" description="Disordered" evidence="6">
    <location>
        <begin position="1"/>
        <end position="20"/>
    </location>
</feature>
<feature type="region of interest" description="Disordered" evidence="6">
    <location>
        <begin position="138"/>
        <end position="169"/>
    </location>
</feature>
<comment type="caution">
    <text evidence="8">The sequence shown here is derived from an EMBL/GenBank/DDBJ whole genome shotgun (WGS) entry which is preliminary data.</text>
</comment>
<dbReference type="GO" id="GO:0000981">
    <property type="term" value="F:DNA-binding transcription factor activity, RNA polymerase II-specific"/>
    <property type="evidence" value="ECO:0007669"/>
    <property type="project" value="TreeGrafter"/>
</dbReference>
<evidence type="ECO:0000256" key="4">
    <source>
        <dbReference type="ARBA" id="ARBA00022833"/>
    </source>
</evidence>
<keyword evidence="9" id="KW-1185">Reference proteome</keyword>
<evidence type="ECO:0000313" key="8">
    <source>
        <dbReference type="EMBL" id="KAG8573554.1"/>
    </source>
</evidence>
<reference evidence="8" key="1">
    <citation type="thesis" date="2020" institute="ProQuest LLC" country="789 East Eisenhower Parkway, Ann Arbor, MI, USA">
        <title>Comparative Genomics and Chromosome Evolution.</title>
        <authorList>
            <person name="Mudd A.B."/>
        </authorList>
    </citation>
    <scope>NUCLEOTIDE SEQUENCE</scope>
    <source>
        <strain evidence="8">237g6f4</strain>
        <tissue evidence="8">Blood</tissue>
    </source>
</reference>
<dbReference type="SMART" id="SM00355">
    <property type="entry name" value="ZnF_C2H2"/>
    <property type="match status" value="5"/>
</dbReference>
<keyword evidence="3 5" id="KW-0863">Zinc-finger</keyword>
<keyword evidence="2" id="KW-0677">Repeat</keyword>
<dbReference type="InterPro" id="IPR013087">
    <property type="entry name" value="Znf_C2H2_type"/>
</dbReference>
<evidence type="ECO:0000256" key="6">
    <source>
        <dbReference type="SAM" id="MobiDB-lite"/>
    </source>
</evidence>
<proteinExistence type="predicted"/>
<evidence type="ECO:0000256" key="5">
    <source>
        <dbReference type="PROSITE-ProRule" id="PRU00042"/>
    </source>
</evidence>
<name>A0AAV7BM83_ENGPU</name>
<evidence type="ECO:0000259" key="7">
    <source>
        <dbReference type="PROSITE" id="PS50157"/>
    </source>
</evidence>
<dbReference type="PANTHER" id="PTHR24409">
    <property type="entry name" value="ZINC FINGER PROTEIN 142"/>
    <property type="match status" value="1"/>
</dbReference>
<dbReference type="SUPFAM" id="SSF57667">
    <property type="entry name" value="beta-beta-alpha zinc fingers"/>
    <property type="match status" value="1"/>
</dbReference>
<dbReference type="PANTHER" id="PTHR24409:SF319">
    <property type="entry name" value="ZINC FINGER PROTEIN 438"/>
    <property type="match status" value="1"/>
</dbReference>
<keyword evidence="4" id="KW-0862">Zinc</keyword>
<dbReference type="AlphaFoldDB" id="A0AAV7BM83"/>
<sequence length="750" mass="83722">MRHVQEMSAGTAASPDDSKLLIGSTGTMHCRKTVPNTTHFRTIAPKVAPKIISSYSSSTYPPALPDVALPGAKPLVISPQNYTLMKVAGQDGSFSFVALPQVTSPIGGSVVQTPGIPLQENLKLPIPRYQPAHNKKFLDKKTKGGCKPKTEVSNMQVKPEEPSEAAGNVHPKPLTLVEWTGLESRLIPGEVCEVSTSTFPGIEKSLNPTFCTPIKLNADLDKTTVSSDSGTLVRYESTKVVDSTKPMTVLSPVVFSSPLHLLQSVPKGKLPILPYSKIKKSIALENNATKPKLDQTGASLEPSQVHVTPPAVGVVKESPCHPMVTSELGILAKQNSVLGRKRGKKRRSYSDMLGYQSKLRLVGNKLVLCKDKGKAQAVIGGKSVVPLKKYRNIMPKPVVEFETFTSLGVSNTLLQTSTESNLRHRLFGGRFHRWRQGDHSLLAQRSTTKLCYKCHVCDHSFQYKHHLQDHLNGHSNKRPYHCRLCRKSYVHSGSLSTHMKLHHSESRLKKLMCCEFCAKVFGHIRVYFGHLKEVHRVIISTESSCRQLEKKNLTLKGKPEDRLLPQRSYVDDPIPGPTDEIKLQIRCGRCHFIAPTFSDMKLHLFSVHGDESQEVLPEGVLESRQGAQEEVVKQATHHWRLLSEKRNRARSRKWEQVPDSNEEEPGGTSETDASESIPSGEREEDPSQSGTDPSKIKFFYRSHFNCLLCAHTLLTQKEVMEHWERKHNCENPMLLWTLFSSLLENDQKIT</sequence>
<evidence type="ECO:0000256" key="3">
    <source>
        <dbReference type="ARBA" id="ARBA00022771"/>
    </source>
</evidence>
<keyword evidence="1" id="KW-0479">Metal-binding</keyword>
<dbReference type="GO" id="GO:0000977">
    <property type="term" value="F:RNA polymerase II transcription regulatory region sequence-specific DNA binding"/>
    <property type="evidence" value="ECO:0007669"/>
    <property type="project" value="TreeGrafter"/>
</dbReference>
<feature type="region of interest" description="Disordered" evidence="6">
    <location>
        <begin position="650"/>
        <end position="692"/>
    </location>
</feature>
<evidence type="ECO:0000313" key="9">
    <source>
        <dbReference type="Proteomes" id="UP000824782"/>
    </source>
</evidence>
<dbReference type="InterPro" id="IPR036236">
    <property type="entry name" value="Znf_C2H2_sf"/>
</dbReference>
<feature type="domain" description="C2H2-type" evidence="7">
    <location>
        <begin position="452"/>
        <end position="479"/>
    </location>
</feature>